<dbReference type="PANTHER" id="PTHR10465">
    <property type="entry name" value="TRANSMEMBRANE GTPASE FZO1"/>
    <property type="match status" value="1"/>
</dbReference>
<feature type="transmembrane region" description="Helical" evidence="7">
    <location>
        <begin position="336"/>
        <end position="358"/>
    </location>
</feature>
<dbReference type="EMBL" id="CP072801">
    <property type="protein sequence ID" value="QTR46275.1"/>
    <property type="molecule type" value="Genomic_DNA"/>
</dbReference>
<keyword evidence="7" id="KW-0812">Transmembrane</keyword>
<keyword evidence="7" id="KW-1133">Transmembrane helix</keyword>
<keyword evidence="4" id="KW-0342">GTP-binding</keyword>
<keyword evidence="5 7" id="KW-0472">Membrane</keyword>
<evidence type="ECO:0000259" key="8">
    <source>
        <dbReference type="Pfam" id="PF00350"/>
    </source>
</evidence>
<dbReference type="SUPFAM" id="SSF52540">
    <property type="entry name" value="P-loop containing nucleoside triphosphate hydrolases"/>
    <property type="match status" value="1"/>
</dbReference>
<accession>A0ABX7WZE0</accession>
<evidence type="ECO:0000256" key="4">
    <source>
        <dbReference type="ARBA" id="ARBA00023134"/>
    </source>
</evidence>
<dbReference type="Gene3D" id="3.40.50.300">
    <property type="entry name" value="P-loop containing nucleotide triphosphate hydrolases"/>
    <property type="match status" value="1"/>
</dbReference>
<keyword evidence="2" id="KW-0547">Nucleotide-binding</keyword>
<name>A0ABX7WZE0_9GAMM</name>
<dbReference type="RefSeq" id="WP_210222615.1">
    <property type="nucleotide sequence ID" value="NZ_CP072801.1"/>
</dbReference>
<evidence type="ECO:0000256" key="5">
    <source>
        <dbReference type="ARBA" id="ARBA00023136"/>
    </source>
</evidence>
<evidence type="ECO:0000256" key="7">
    <source>
        <dbReference type="SAM" id="Phobius"/>
    </source>
</evidence>
<dbReference type="InterPro" id="IPR027094">
    <property type="entry name" value="Mitofusin_fam"/>
</dbReference>
<evidence type="ECO:0000256" key="3">
    <source>
        <dbReference type="ARBA" id="ARBA00022801"/>
    </source>
</evidence>
<evidence type="ECO:0000256" key="6">
    <source>
        <dbReference type="SAM" id="MobiDB-lite"/>
    </source>
</evidence>
<feature type="region of interest" description="Disordered" evidence="6">
    <location>
        <begin position="464"/>
        <end position="490"/>
    </location>
</feature>
<organism evidence="9 10">
    <name type="scientific">Thiothrix litoralis</name>
    <dbReference type="NCBI Taxonomy" id="2891210"/>
    <lineage>
        <taxon>Bacteria</taxon>
        <taxon>Pseudomonadati</taxon>
        <taxon>Pseudomonadota</taxon>
        <taxon>Gammaproteobacteria</taxon>
        <taxon>Thiotrichales</taxon>
        <taxon>Thiotrichaceae</taxon>
        <taxon>Thiothrix</taxon>
    </lineage>
</organism>
<evidence type="ECO:0000313" key="10">
    <source>
        <dbReference type="Proteomes" id="UP000672039"/>
    </source>
</evidence>
<dbReference type="PANTHER" id="PTHR10465:SF0">
    <property type="entry name" value="SARCALUMENIN"/>
    <property type="match status" value="1"/>
</dbReference>
<protein>
    <submittedName>
        <fullName evidence="9">Dynamin family protein</fullName>
    </submittedName>
</protein>
<comment type="subcellular location">
    <subcellularLocation>
        <location evidence="1">Membrane</location>
    </subcellularLocation>
</comment>
<reference evidence="9 10" key="1">
    <citation type="submission" date="2021-04" db="EMBL/GenBank/DDBJ databases">
        <title>Genomics, taxonomy and metabolism of representatives of sulfur bacteria of the genus Thiothrix: Thiothrix fructosivorans QT, Thiothrix unzii A1T and three new species, Thiothrix subterranea sp. nov., Thiothrix litoralis sp. nov. and 'Candidatus Thiothrix anitrata' sp. nov.</title>
        <authorList>
            <person name="Ravin N.V."/>
            <person name="Smolyakov D."/>
            <person name="Rudenko T.S."/>
            <person name="Mardanov A.V."/>
            <person name="Beletsky A.V."/>
            <person name="Markov N.D."/>
            <person name="Fomenkov A.I."/>
            <person name="Roberts R.J."/>
            <person name="Karnachuk O.V."/>
            <person name="Novikov A."/>
            <person name="Grabovich M.Y."/>
        </authorList>
    </citation>
    <scope>NUCLEOTIDE SEQUENCE [LARGE SCALE GENOMIC DNA]</scope>
    <source>
        <strain evidence="9 10">AS</strain>
    </source>
</reference>
<feature type="domain" description="Dynamin N-terminal" evidence="8">
    <location>
        <begin position="61"/>
        <end position="228"/>
    </location>
</feature>
<proteinExistence type="predicted"/>
<dbReference type="InterPro" id="IPR045063">
    <property type="entry name" value="Dynamin_N"/>
</dbReference>
<keyword evidence="3" id="KW-0378">Hydrolase</keyword>
<keyword evidence="10" id="KW-1185">Reference proteome</keyword>
<evidence type="ECO:0000256" key="2">
    <source>
        <dbReference type="ARBA" id="ARBA00022741"/>
    </source>
</evidence>
<feature type="transmembrane region" description="Helical" evidence="7">
    <location>
        <begin position="378"/>
        <end position="399"/>
    </location>
</feature>
<sequence>MTPAKRMEQRLKRLQEHLKRENPVLVEAVNQYRELDAIAKKLGLLAGDESYATQISWWPMISVLGTFSAGKSSFINTFLDLDLQRTGNQAVDDRFTVITFSPDGQVRTLPGLALDGDPRFPFYQISEDIEQVSKGEGAKIDSYLQMKIAPSEKLRGKILIDSPGFDADEQRKATLRITDHIIELSDLVLVFFDARHPEPGAMQDTLEHLVKGAMRRSDSSKFLFILNQIDTSAREDNLEDIVSSWQKALVQQGLSAGSFHILFNDKLAVPVPNENVWARYVAKRDADYTRIMARVEGVNTERVYRIVGAMESQANEIEQQAVPRLRQALQRWKKQVLMTDAFAFGLLAIVLLTMSIEFEYWEGFLFNPPWLSSLAGNIWTTGAVMTVVALLALGLHYLVRNRLAKRIAATLGTDEPYGNLSAAFLKSTKVWRSIFQTTPAGWGRRTRGRLDTIRHTTDRFVQHLNDRFTSPSGDKNPSGDKAKSASSAPA</sequence>
<dbReference type="Proteomes" id="UP000672039">
    <property type="component" value="Chromosome"/>
</dbReference>
<gene>
    <name evidence="9" type="ORF">J9253_20275</name>
</gene>
<dbReference type="Pfam" id="PF00350">
    <property type="entry name" value="Dynamin_N"/>
    <property type="match status" value="1"/>
</dbReference>
<evidence type="ECO:0000256" key="1">
    <source>
        <dbReference type="ARBA" id="ARBA00004370"/>
    </source>
</evidence>
<dbReference type="InterPro" id="IPR027417">
    <property type="entry name" value="P-loop_NTPase"/>
</dbReference>
<evidence type="ECO:0000313" key="9">
    <source>
        <dbReference type="EMBL" id="QTR46275.1"/>
    </source>
</evidence>